<evidence type="ECO:0000256" key="5">
    <source>
        <dbReference type="ARBA" id="ARBA00022741"/>
    </source>
</evidence>
<keyword evidence="3" id="KW-1003">Cell membrane</keyword>
<dbReference type="AlphaFoldDB" id="A0AAE3W0H4"/>
<feature type="transmembrane region" description="Helical" evidence="10">
    <location>
        <begin position="47"/>
        <end position="68"/>
    </location>
</feature>
<name>A0AAE3W0H4_9ACTN</name>
<dbReference type="Pfam" id="PF05108">
    <property type="entry name" value="T7SS_ESX1_EccB"/>
    <property type="match status" value="1"/>
</dbReference>
<evidence type="ECO:0000313" key="11">
    <source>
        <dbReference type="EMBL" id="MDQ0367388.1"/>
    </source>
</evidence>
<keyword evidence="8 10" id="KW-1133">Transmembrane helix</keyword>
<evidence type="ECO:0000256" key="8">
    <source>
        <dbReference type="ARBA" id="ARBA00022989"/>
    </source>
</evidence>
<evidence type="ECO:0000256" key="7">
    <source>
        <dbReference type="ARBA" id="ARBA00022840"/>
    </source>
</evidence>
<evidence type="ECO:0000256" key="3">
    <source>
        <dbReference type="ARBA" id="ARBA00022475"/>
    </source>
</evidence>
<keyword evidence="12" id="KW-1185">Reference proteome</keyword>
<accession>A0AAE3W0H4</accession>
<evidence type="ECO:0000256" key="6">
    <source>
        <dbReference type="ARBA" id="ARBA00022801"/>
    </source>
</evidence>
<evidence type="ECO:0000256" key="1">
    <source>
        <dbReference type="ARBA" id="ARBA00004162"/>
    </source>
</evidence>
<keyword evidence="4 10" id="KW-0812">Transmembrane</keyword>
<reference evidence="11 12" key="1">
    <citation type="submission" date="2023-07" db="EMBL/GenBank/DDBJ databases">
        <title>Sequencing the genomes of 1000 actinobacteria strains.</title>
        <authorList>
            <person name="Klenk H.-P."/>
        </authorList>
    </citation>
    <scope>NUCLEOTIDE SEQUENCE [LARGE SCALE GENOMIC DNA]</scope>
    <source>
        <strain evidence="11 12">DSM 44709</strain>
    </source>
</reference>
<keyword evidence="7" id="KW-0067">ATP-binding</keyword>
<proteinExistence type="inferred from homology"/>
<comment type="similarity">
    <text evidence="2">Belongs to the EccB family.</text>
</comment>
<dbReference type="GO" id="GO:0005576">
    <property type="term" value="C:extracellular region"/>
    <property type="evidence" value="ECO:0007669"/>
    <property type="project" value="TreeGrafter"/>
</dbReference>
<protein>
    <submittedName>
        <fullName evidence="11">Type VII secretion protein EccB</fullName>
    </submittedName>
</protein>
<dbReference type="InterPro" id="IPR044857">
    <property type="entry name" value="T7SS_EccB_R1"/>
</dbReference>
<keyword evidence="9 10" id="KW-0472">Membrane</keyword>
<dbReference type="PANTHER" id="PTHR40765:SF2">
    <property type="entry name" value="ESX-2 SECRETION SYSTEM ATPASE ECCB2"/>
    <property type="match status" value="1"/>
</dbReference>
<dbReference type="InterPro" id="IPR007795">
    <property type="entry name" value="T7SS_EccB"/>
</dbReference>
<comment type="caution">
    <text evidence="11">The sequence shown here is derived from an EMBL/GenBank/DDBJ whole genome shotgun (WGS) entry which is preliminary data.</text>
</comment>
<keyword evidence="6" id="KW-0378">Hydrolase</keyword>
<evidence type="ECO:0000256" key="10">
    <source>
        <dbReference type="SAM" id="Phobius"/>
    </source>
</evidence>
<gene>
    <name evidence="11" type="ORF">J2S42_004057</name>
</gene>
<dbReference type="Gene3D" id="3.30.2390.20">
    <property type="entry name" value="Type VII secretion system EccB, repeat 1 domain"/>
    <property type="match status" value="1"/>
</dbReference>
<dbReference type="EMBL" id="JAUSUZ010000001">
    <property type="protein sequence ID" value="MDQ0367388.1"/>
    <property type="molecule type" value="Genomic_DNA"/>
</dbReference>
<dbReference type="PANTHER" id="PTHR40765">
    <property type="entry name" value="ESX-2 SECRETION SYSTEM ATPASE ECCB2"/>
    <property type="match status" value="1"/>
</dbReference>
<dbReference type="Proteomes" id="UP001240236">
    <property type="component" value="Unassembled WGS sequence"/>
</dbReference>
<dbReference type="NCBIfam" id="TIGR03919">
    <property type="entry name" value="T7SS_EccB"/>
    <property type="match status" value="1"/>
</dbReference>
<sequence>MMIDGGVVPSRQDQLQAYRFAVHRTVAALIMREADPARMPFSRTGGAVLAGLLVAALAAGAVLIHDLFTGGGATNWRNERAVVVEKETGARYVYRDARLHPVVNYASALLIAAAPEPATVLVSRRSIDGVPRGVPLGIVDAPDSLPPAGRLAGTPWSLCSDAGSPVLLAGPAAPGGTRLDESGALVTAAGETHLLWHDRRHPVTSEAVLSALGWGAVRPTMVSSTMLDTVPLGSALAAPQVPGLGGPSAVPGALAGSVFVVATQGGAREYAVALAGGLATISQVQADLLLGDPRIGQSGPVELSQAAYAAASRAGDLRPPDGPATTPALMPADDGALCGVAESDTGLSGLRAGVRLPAADGYASAAVRVAPGSGALVEAAAAPGARGGTISLITAAGRRHALASPDLLPVLGYRDVTPLRLPAAVVDLIPEGAALDPAAATRPALL</sequence>
<evidence type="ECO:0000313" key="12">
    <source>
        <dbReference type="Proteomes" id="UP001240236"/>
    </source>
</evidence>
<dbReference type="InterPro" id="IPR042485">
    <property type="entry name" value="T7SS_EccB_R3"/>
</dbReference>
<dbReference type="RefSeq" id="WP_370879211.1">
    <property type="nucleotide sequence ID" value="NZ_JAUSUZ010000001.1"/>
</dbReference>
<organism evidence="11 12">
    <name type="scientific">Catenuloplanes indicus</name>
    <dbReference type="NCBI Taxonomy" id="137267"/>
    <lineage>
        <taxon>Bacteria</taxon>
        <taxon>Bacillati</taxon>
        <taxon>Actinomycetota</taxon>
        <taxon>Actinomycetes</taxon>
        <taxon>Micromonosporales</taxon>
        <taxon>Micromonosporaceae</taxon>
        <taxon>Catenuloplanes</taxon>
    </lineage>
</organism>
<evidence type="ECO:0000256" key="4">
    <source>
        <dbReference type="ARBA" id="ARBA00022692"/>
    </source>
</evidence>
<evidence type="ECO:0000256" key="2">
    <source>
        <dbReference type="ARBA" id="ARBA00008149"/>
    </source>
</evidence>
<dbReference type="GO" id="GO:0005524">
    <property type="term" value="F:ATP binding"/>
    <property type="evidence" value="ECO:0007669"/>
    <property type="project" value="UniProtKB-KW"/>
</dbReference>
<dbReference type="GO" id="GO:0016787">
    <property type="term" value="F:hydrolase activity"/>
    <property type="evidence" value="ECO:0007669"/>
    <property type="project" value="UniProtKB-KW"/>
</dbReference>
<dbReference type="Gene3D" id="2.40.50.910">
    <property type="entry name" value="Type VII secretion system EccB, repeat 3 domain"/>
    <property type="match status" value="1"/>
</dbReference>
<comment type="subcellular location">
    <subcellularLocation>
        <location evidence="1">Cell membrane</location>
        <topology evidence="1">Single-pass membrane protein</topology>
    </subcellularLocation>
</comment>
<keyword evidence="5" id="KW-0547">Nucleotide-binding</keyword>
<evidence type="ECO:0000256" key="9">
    <source>
        <dbReference type="ARBA" id="ARBA00023136"/>
    </source>
</evidence>
<dbReference type="GO" id="GO:0005886">
    <property type="term" value="C:plasma membrane"/>
    <property type="evidence" value="ECO:0007669"/>
    <property type="project" value="UniProtKB-SubCell"/>
</dbReference>